<feature type="transmembrane region" description="Helical" evidence="2">
    <location>
        <begin position="185"/>
        <end position="207"/>
    </location>
</feature>
<protein>
    <recommendedName>
        <fullName evidence="6">CUB domain-containing protein</fullName>
    </recommendedName>
</protein>
<organism evidence="4 5">
    <name type="scientific">Batillaria attramentaria</name>
    <dbReference type="NCBI Taxonomy" id="370345"/>
    <lineage>
        <taxon>Eukaryota</taxon>
        <taxon>Metazoa</taxon>
        <taxon>Spiralia</taxon>
        <taxon>Lophotrochozoa</taxon>
        <taxon>Mollusca</taxon>
        <taxon>Gastropoda</taxon>
        <taxon>Caenogastropoda</taxon>
        <taxon>Sorbeoconcha</taxon>
        <taxon>Cerithioidea</taxon>
        <taxon>Batillariidae</taxon>
        <taxon>Batillaria</taxon>
    </lineage>
</organism>
<feature type="region of interest" description="Disordered" evidence="1">
    <location>
        <begin position="671"/>
        <end position="716"/>
    </location>
</feature>
<feature type="compositionally biased region" description="Low complexity" evidence="1">
    <location>
        <begin position="359"/>
        <end position="368"/>
    </location>
</feature>
<dbReference type="EMBL" id="JACVVK020000020">
    <property type="protein sequence ID" value="KAK7503406.1"/>
    <property type="molecule type" value="Genomic_DNA"/>
</dbReference>
<sequence length="716" mass="76721">MTLLHHLCVVVTAALCLWHPQFALGQSHALDRKSTCGQTFVVYDTDLTFTARSNVAPSNPPLECIVKLQSAYEQSDGRYRLQIVIEQLQIEDCNVYLTVYNGWGITGNYIVSGDDDYSTVFQQKLGCSSSSTNIMYTADREATLFFTRPLNLYQTAYAITLTIRTYASSDDIDTIAGVSKLTTGAIVGIVCGIVAVIFLAFLLVWCVKTGYLYSFVEGAGFVKPRRQPPRYTAGSVDSNLEKDPVLWSSITGDGSQRQFQRGVPRRASGRGGSTGDDSMVAIRSRAAMQGSTAPGRGNYENNGGNYQNTGQGRDSHLYEPYENETDRSPRFRKRRDDVGGSNRSRGSRRSRGSAGEGNGTEAAATSGSKETLIDEPGTGCDEDAEVKKARPNSDVFENADSDGVNRADMQGEANVDTITSPIHVNAGVRASIPDLSAEPDSQQQQQNSPRPKKRSSTSPKSRKKHKGPGGHEPDPMALPPEAFDPVFTTPTSQEQYPGEFNPLQNPAMPPMFAPYGMFPMTGMAPGGQAYAYAYQTVPPYGAYPGQAPVEGAYYVQSVPTADGDVQNTAFMMHKSKTPQRKGSKGKGGGGGGFGPGSPDFTSTPGHAQRSTEPDMSLVAAGAAPPDPGAGHRAMAMKSFADPDTVLDYPDPSPAFLAPSTPQHGPLPPAAITPNTTNIDYYTGGGQAPVRPPEVVHEAPSRSGKFRDRIKLGESSA</sequence>
<accession>A0ABD0LW59</accession>
<feature type="compositionally biased region" description="Polar residues" evidence="1">
    <location>
        <begin position="599"/>
        <end position="610"/>
    </location>
</feature>
<keyword evidence="2" id="KW-0472">Membrane</keyword>
<feature type="compositionally biased region" description="Basic residues" evidence="1">
    <location>
        <begin position="450"/>
        <end position="468"/>
    </location>
</feature>
<gene>
    <name evidence="4" type="ORF">BaRGS_00005327</name>
</gene>
<feature type="compositionally biased region" description="Gly residues" evidence="1">
    <location>
        <begin position="585"/>
        <end position="595"/>
    </location>
</feature>
<feature type="region of interest" description="Disordered" evidence="1">
    <location>
        <begin position="575"/>
        <end position="613"/>
    </location>
</feature>
<feature type="region of interest" description="Disordered" evidence="1">
    <location>
        <begin position="436"/>
        <end position="485"/>
    </location>
</feature>
<evidence type="ECO:0000256" key="3">
    <source>
        <dbReference type="SAM" id="SignalP"/>
    </source>
</evidence>
<feature type="compositionally biased region" description="Basic and acidic residues" evidence="1">
    <location>
        <begin position="313"/>
        <end position="338"/>
    </location>
</feature>
<evidence type="ECO:0000256" key="2">
    <source>
        <dbReference type="SAM" id="Phobius"/>
    </source>
</evidence>
<feature type="region of interest" description="Disordered" evidence="1">
    <location>
        <begin position="251"/>
        <end position="407"/>
    </location>
</feature>
<keyword evidence="2" id="KW-0812">Transmembrane</keyword>
<comment type="caution">
    <text evidence="4">The sequence shown here is derived from an EMBL/GenBank/DDBJ whole genome shotgun (WGS) entry which is preliminary data.</text>
</comment>
<dbReference type="Proteomes" id="UP001519460">
    <property type="component" value="Unassembled WGS sequence"/>
</dbReference>
<keyword evidence="3" id="KW-0732">Signal</keyword>
<keyword evidence="5" id="KW-1185">Reference proteome</keyword>
<dbReference type="AlphaFoldDB" id="A0ABD0LW59"/>
<feature type="signal peptide" evidence="3">
    <location>
        <begin position="1"/>
        <end position="25"/>
    </location>
</feature>
<proteinExistence type="predicted"/>
<feature type="compositionally biased region" description="Low complexity" evidence="1">
    <location>
        <begin position="295"/>
        <end position="312"/>
    </location>
</feature>
<reference evidence="4 5" key="1">
    <citation type="journal article" date="2023" name="Sci. Data">
        <title>Genome assembly of the Korean intertidal mud-creeper Batillaria attramentaria.</title>
        <authorList>
            <person name="Patra A.K."/>
            <person name="Ho P.T."/>
            <person name="Jun S."/>
            <person name="Lee S.J."/>
            <person name="Kim Y."/>
            <person name="Won Y.J."/>
        </authorList>
    </citation>
    <scope>NUCLEOTIDE SEQUENCE [LARGE SCALE GENOMIC DNA]</scope>
    <source>
        <strain evidence="4">Wonlab-2016</strain>
    </source>
</reference>
<evidence type="ECO:0000313" key="4">
    <source>
        <dbReference type="EMBL" id="KAK7503406.1"/>
    </source>
</evidence>
<feature type="chain" id="PRO_5044883237" description="CUB domain-containing protein" evidence="3">
    <location>
        <begin position="26"/>
        <end position="716"/>
    </location>
</feature>
<name>A0ABD0LW59_9CAEN</name>
<evidence type="ECO:0000256" key="1">
    <source>
        <dbReference type="SAM" id="MobiDB-lite"/>
    </source>
</evidence>
<feature type="compositionally biased region" description="Basic residues" evidence="1">
    <location>
        <begin position="575"/>
        <end position="584"/>
    </location>
</feature>
<keyword evidence="2" id="KW-1133">Transmembrane helix</keyword>
<feature type="compositionally biased region" description="Basic and acidic residues" evidence="1">
    <location>
        <begin position="693"/>
        <end position="716"/>
    </location>
</feature>
<evidence type="ECO:0000313" key="5">
    <source>
        <dbReference type="Proteomes" id="UP001519460"/>
    </source>
</evidence>
<evidence type="ECO:0008006" key="6">
    <source>
        <dbReference type="Google" id="ProtNLM"/>
    </source>
</evidence>